<dbReference type="Proteomes" id="UP000241769">
    <property type="component" value="Unassembled WGS sequence"/>
</dbReference>
<reference evidence="1 2" key="1">
    <citation type="journal article" date="2018" name="Genome Biol. Evol.">
        <title>Multiple Roots of Fruiting Body Formation in Amoebozoa.</title>
        <authorList>
            <person name="Hillmann F."/>
            <person name="Forbes G."/>
            <person name="Novohradska S."/>
            <person name="Ferling I."/>
            <person name="Riege K."/>
            <person name="Groth M."/>
            <person name="Westermann M."/>
            <person name="Marz M."/>
            <person name="Spaller T."/>
            <person name="Winckler T."/>
            <person name="Schaap P."/>
            <person name="Glockner G."/>
        </authorList>
    </citation>
    <scope>NUCLEOTIDE SEQUENCE [LARGE SCALE GENOMIC DNA]</scope>
    <source>
        <strain evidence="1 2">Jena</strain>
    </source>
</reference>
<proteinExistence type="predicted"/>
<sequence length="55" mass="6260">MPLIVKNCFEILYDDIPPYIWVTVNYPWDHNELVASGCAVVCRGRQASDLSSVFN</sequence>
<evidence type="ECO:0000313" key="2">
    <source>
        <dbReference type="Proteomes" id="UP000241769"/>
    </source>
</evidence>
<keyword evidence="2" id="KW-1185">Reference proteome</keyword>
<gene>
    <name evidence="1" type="ORF">PROFUN_00690</name>
</gene>
<protein>
    <submittedName>
        <fullName evidence="1">Uncharacterized protein</fullName>
    </submittedName>
</protein>
<evidence type="ECO:0000313" key="1">
    <source>
        <dbReference type="EMBL" id="PRP87479.1"/>
    </source>
</evidence>
<dbReference type="AlphaFoldDB" id="A0A2P6NU39"/>
<dbReference type="InParanoid" id="A0A2P6NU39"/>
<name>A0A2P6NU39_9EUKA</name>
<comment type="caution">
    <text evidence="1">The sequence shown here is derived from an EMBL/GenBank/DDBJ whole genome shotgun (WGS) entry which is preliminary data.</text>
</comment>
<accession>A0A2P6NU39</accession>
<organism evidence="1 2">
    <name type="scientific">Planoprotostelium fungivorum</name>
    <dbReference type="NCBI Taxonomy" id="1890364"/>
    <lineage>
        <taxon>Eukaryota</taxon>
        <taxon>Amoebozoa</taxon>
        <taxon>Evosea</taxon>
        <taxon>Variosea</taxon>
        <taxon>Cavosteliida</taxon>
        <taxon>Cavosteliaceae</taxon>
        <taxon>Planoprotostelium</taxon>
    </lineage>
</organism>
<dbReference type="EMBL" id="MDYQ01000020">
    <property type="protein sequence ID" value="PRP87479.1"/>
    <property type="molecule type" value="Genomic_DNA"/>
</dbReference>